<dbReference type="eggNOG" id="COG1595">
    <property type="taxonomic scope" value="Bacteria"/>
</dbReference>
<feature type="domain" description="RNA polymerase sigma-70 region 2" evidence="5">
    <location>
        <begin position="27"/>
        <end position="92"/>
    </location>
</feature>
<comment type="similarity">
    <text evidence="1">Belongs to the sigma-70 factor family. ECF subfamily.</text>
</comment>
<evidence type="ECO:0000256" key="2">
    <source>
        <dbReference type="ARBA" id="ARBA00023015"/>
    </source>
</evidence>
<dbReference type="HOGENOM" id="CLU_047691_4_1_10"/>
<dbReference type="SUPFAM" id="SSF88946">
    <property type="entry name" value="Sigma2 domain of RNA polymerase sigma factors"/>
    <property type="match status" value="1"/>
</dbReference>
<dbReference type="STRING" id="1166018.FAES_2358"/>
<name>I0K8B4_9BACT</name>
<dbReference type="InterPro" id="IPR039425">
    <property type="entry name" value="RNA_pol_sigma-70-like"/>
</dbReference>
<dbReference type="CDD" id="cd06171">
    <property type="entry name" value="Sigma70_r4"/>
    <property type="match status" value="1"/>
</dbReference>
<evidence type="ECO:0000256" key="4">
    <source>
        <dbReference type="ARBA" id="ARBA00023163"/>
    </source>
</evidence>
<protein>
    <submittedName>
        <fullName evidence="7">RNA polymerase, sigma-24 subunit, ECF subfamily</fullName>
    </submittedName>
</protein>
<dbReference type="GO" id="GO:0003677">
    <property type="term" value="F:DNA binding"/>
    <property type="evidence" value="ECO:0007669"/>
    <property type="project" value="InterPro"/>
</dbReference>
<dbReference type="Proteomes" id="UP000011058">
    <property type="component" value="Chromosome"/>
</dbReference>
<organism evidence="7 8">
    <name type="scientific">Fibrella aestuarina BUZ 2</name>
    <dbReference type="NCBI Taxonomy" id="1166018"/>
    <lineage>
        <taxon>Bacteria</taxon>
        <taxon>Pseudomonadati</taxon>
        <taxon>Bacteroidota</taxon>
        <taxon>Cytophagia</taxon>
        <taxon>Cytophagales</taxon>
        <taxon>Spirosomataceae</taxon>
        <taxon>Fibrella</taxon>
    </lineage>
</organism>
<dbReference type="EMBL" id="HE796683">
    <property type="protein sequence ID" value="CCH00367.1"/>
    <property type="molecule type" value="Genomic_DNA"/>
</dbReference>
<proteinExistence type="inferred from homology"/>
<dbReference type="OrthoDB" id="1097528at2"/>
<dbReference type="Pfam" id="PF08281">
    <property type="entry name" value="Sigma70_r4_2"/>
    <property type="match status" value="1"/>
</dbReference>
<sequence>MKREFLPTDVNLIVAIQSGDTAAFQTLYRTYWRPLFNFACQATRDVDEAKDLLQDLFADIWQNRATIRADTFSSAYLYATLRHKLLDRIRRGSVRFEYAQHIAATTNDADHSTEATILASDFSERLQHELNELPDRCRLIFQLSRFDDQSVDEIASHLSLSPQTVKNQLTTALRRLRTGLYEYATFVSLLIVSALA</sequence>
<evidence type="ECO:0000259" key="6">
    <source>
        <dbReference type="Pfam" id="PF08281"/>
    </source>
</evidence>
<gene>
    <name evidence="7" type="ORF">FAES_2358</name>
</gene>
<dbReference type="NCBIfam" id="TIGR02937">
    <property type="entry name" value="sigma70-ECF"/>
    <property type="match status" value="1"/>
</dbReference>
<dbReference type="InterPro" id="IPR007627">
    <property type="entry name" value="RNA_pol_sigma70_r2"/>
</dbReference>
<dbReference type="AlphaFoldDB" id="I0K8B4"/>
<evidence type="ECO:0000313" key="7">
    <source>
        <dbReference type="EMBL" id="CCH00367.1"/>
    </source>
</evidence>
<dbReference type="InterPro" id="IPR036388">
    <property type="entry name" value="WH-like_DNA-bd_sf"/>
</dbReference>
<dbReference type="InterPro" id="IPR013249">
    <property type="entry name" value="RNA_pol_sigma70_r4_t2"/>
</dbReference>
<dbReference type="InterPro" id="IPR013324">
    <property type="entry name" value="RNA_pol_sigma_r3/r4-like"/>
</dbReference>
<dbReference type="Gene3D" id="1.10.10.10">
    <property type="entry name" value="Winged helix-like DNA-binding domain superfamily/Winged helix DNA-binding domain"/>
    <property type="match status" value="1"/>
</dbReference>
<dbReference type="InterPro" id="IPR014284">
    <property type="entry name" value="RNA_pol_sigma-70_dom"/>
</dbReference>
<evidence type="ECO:0000313" key="8">
    <source>
        <dbReference type="Proteomes" id="UP000011058"/>
    </source>
</evidence>
<keyword evidence="3" id="KW-0731">Sigma factor</keyword>
<keyword evidence="8" id="KW-1185">Reference proteome</keyword>
<dbReference type="RefSeq" id="WP_015331466.1">
    <property type="nucleotide sequence ID" value="NC_020054.1"/>
</dbReference>
<dbReference type="Pfam" id="PF04542">
    <property type="entry name" value="Sigma70_r2"/>
    <property type="match status" value="1"/>
</dbReference>
<accession>I0K8B4</accession>
<dbReference type="KEGG" id="fae:FAES_2358"/>
<dbReference type="InterPro" id="IPR014327">
    <property type="entry name" value="RNA_pol_sigma70_bacteroid"/>
</dbReference>
<dbReference type="SUPFAM" id="SSF88659">
    <property type="entry name" value="Sigma3 and sigma4 domains of RNA polymerase sigma factors"/>
    <property type="match status" value="1"/>
</dbReference>
<evidence type="ECO:0000256" key="1">
    <source>
        <dbReference type="ARBA" id="ARBA00010641"/>
    </source>
</evidence>
<dbReference type="PANTHER" id="PTHR43133:SF46">
    <property type="entry name" value="RNA POLYMERASE SIGMA-70 FACTOR ECF SUBFAMILY"/>
    <property type="match status" value="1"/>
</dbReference>
<keyword evidence="2" id="KW-0805">Transcription regulation</keyword>
<dbReference type="GO" id="GO:0016987">
    <property type="term" value="F:sigma factor activity"/>
    <property type="evidence" value="ECO:0007669"/>
    <property type="project" value="UniProtKB-KW"/>
</dbReference>
<dbReference type="PANTHER" id="PTHR43133">
    <property type="entry name" value="RNA POLYMERASE ECF-TYPE SIGMA FACTO"/>
    <property type="match status" value="1"/>
</dbReference>
<dbReference type="Gene3D" id="1.10.1740.10">
    <property type="match status" value="1"/>
</dbReference>
<keyword evidence="4" id="KW-0804">Transcription</keyword>
<dbReference type="GO" id="GO:0006352">
    <property type="term" value="P:DNA-templated transcription initiation"/>
    <property type="evidence" value="ECO:0007669"/>
    <property type="project" value="InterPro"/>
</dbReference>
<dbReference type="NCBIfam" id="TIGR02985">
    <property type="entry name" value="Sig70_bacteroi1"/>
    <property type="match status" value="1"/>
</dbReference>
<feature type="domain" description="RNA polymerase sigma factor 70 region 4 type 2" evidence="6">
    <location>
        <begin position="124"/>
        <end position="176"/>
    </location>
</feature>
<dbReference type="InterPro" id="IPR013325">
    <property type="entry name" value="RNA_pol_sigma_r2"/>
</dbReference>
<evidence type="ECO:0000259" key="5">
    <source>
        <dbReference type="Pfam" id="PF04542"/>
    </source>
</evidence>
<reference evidence="7 8" key="1">
    <citation type="journal article" date="2012" name="J. Bacteriol.">
        <title>Genome Sequence of Fibrella aestuarina BUZ 2T, a Filamentous Marine Bacterium.</title>
        <authorList>
            <person name="Filippini M."/>
            <person name="Qi W."/>
            <person name="Blom J."/>
            <person name="Goesmann A."/>
            <person name="Smits T.H."/>
            <person name="Bagheri H.C."/>
        </authorList>
    </citation>
    <scope>NUCLEOTIDE SEQUENCE [LARGE SCALE GENOMIC DNA]</scope>
    <source>
        <strain evidence="8">BUZ 2T</strain>
    </source>
</reference>
<evidence type="ECO:0000256" key="3">
    <source>
        <dbReference type="ARBA" id="ARBA00023082"/>
    </source>
</evidence>